<proteinExistence type="inferred from homology"/>
<dbReference type="OMA" id="NITFFEC"/>
<dbReference type="EnsemblMetazoa" id="Aqu2.1.04939_001">
    <property type="protein sequence ID" value="Aqu2.1.04939_001"/>
    <property type="gene ID" value="Aqu2.1.04939"/>
</dbReference>
<comment type="catalytic activity">
    <reaction evidence="12">
        <text>15-oxo-(5S,6R)-dihydroxy-(7E,9E,11Z)-eicosatrienoate + NADH + H(+) = (5S,6R,15S)-trihydroxy-(7E,9E,11Z)-eicosatrienoate + NAD(+)</text>
        <dbReference type="Rhea" id="RHEA:41596"/>
        <dbReference type="ChEBI" id="CHEBI:15378"/>
        <dbReference type="ChEBI" id="CHEBI:57540"/>
        <dbReference type="ChEBI" id="CHEBI:57945"/>
        <dbReference type="ChEBI" id="CHEBI:78325"/>
        <dbReference type="ChEBI" id="CHEBI:78329"/>
    </reaction>
    <physiologicalReaction direction="left-to-right" evidence="12">
        <dbReference type="Rhea" id="RHEA:41597"/>
    </physiologicalReaction>
</comment>
<evidence type="ECO:0000256" key="12">
    <source>
        <dbReference type="ARBA" id="ARBA00048140"/>
    </source>
</evidence>
<dbReference type="GO" id="GO:0047034">
    <property type="term" value="F:15-hydroxyicosatetraenoate dehydrogenase activity"/>
    <property type="evidence" value="ECO:0007669"/>
    <property type="project" value="UniProtKB-EC"/>
</dbReference>
<evidence type="ECO:0000256" key="10">
    <source>
        <dbReference type="ARBA" id="ARBA00047672"/>
    </source>
</evidence>
<reference evidence="22" key="1">
    <citation type="submission" date="2017-05" db="UniProtKB">
        <authorList>
            <consortium name="EnsemblMetazoa"/>
        </authorList>
    </citation>
    <scope>IDENTIFICATION</scope>
</reference>
<dbReference type="OrthoDB" id="37659at2759"/>
<dbReference type="Gene3D" id="3.40.50.720">
    <property type="entry name" value="NAD(P)-binding Rossmann-like Domain"/>
    <property type="match status" value="1"/>
</dbReference>
<comment type="catalytic activity">
    <reaction evidence="15">
        <text>resolvin D2 + NAD(+) = 7-oxoresolvin D2 + NADH + H(+)</text>
        <dbReference type="Rhea" id="RHEA:53584"/>
        <dbReference type="ChEBI" id="CHEBI:15378"/>
        <dbReference type="ChEBI" id="CHEBI:57540"/>
        <dbReference type="ChEBI" id="CHEBI:57945"/>
        <dbReference type="ChEBI" id="CHEBI:133367"/>
        <dbReference type="ChEBI" id="CHEBI:137497"/>
    </reaction>
    <physiologicalReaction direction="left-to-right" evidence="15">
        <dbReference type="Rhea" id="RHEA:53585"/>
    </physiologicalReaction>
</comment>
<evidence type="ECO:0000256" key="14">
    <source>
        <dbReference type="ARBA" id="ARBA00048170"/>
    </source>
</evidence>
<evidence type="ECO:0000313" key="22">
    <source>
        <dbReference type="EnsemblMetazoa" id="Aqu2.1.04939_001"/>
    </source>
</evidence>
<comment type="catalytic activity">
    <reaction evidence="16">
        <text>lipoxin A4 + NAD(+) = 15-oxo-(5S,6R)-dihydroxy-(7E,9E,11Z,13E)-eicosatetraenoate + NADH + H(+)</text>
        <dbReference type="Rhea" id="RHEA:41572"/>
        <dbReference type="ChEBI" id="CHEBI:15378"/>
        <dbReference type="ChEBI" id="CHEBI:57540"/>
        <dbReference type="ChEBI" id="CHEBI:57945"/>
        <dbReference type="ChEBI" id="CHEBI:67026"/>
        <dbReference type="ChEBI" id="CHEBI:78311"/>
    </reaction>
    <physiologicalReaction direction="left-to-right" evidence="16">
        <dbReference type="Rhea" id="RHEA:41573"/>
    </physiologicalReaction>
</comment>
<dbReference type="SUPFAM" id="SSF51735">
    <property type="entry name" value="NAD(P)-binding Rossmann-fold domains"/>
    <property type="match status" value="1"/>
</dbReference>
<sequence>MLSEQSAVVTGGAQGIGLATSRLLLQSGAKVAIFDLSKDKLSTTCDELKSEFGADRVLSFHCDVTDEKQV</sequence>
<dbReference type="PANTHER" id="PTHR44229">
    <property type="entry name" value="15-HYDROXYPROSTAGLANDIN DEHYDROGENASE [NAD(+)]"/>
    <property type="match status" value="1"/>
</dbReference>
<keyword evidence="2" id="KW-0560">Oxidoreductase</keyword>
<evidence type="ECO:0000256" key="9">
    <source>
        <dbReference type="ARBA" id="ARBA00047325"/>
    </source>
</evidence>
<comment type="similarity">
    <text evidence="1">Belongs to the short-chain dehydrogenases/reductases (SDR) family.</text>
</comment>
<dbReference type="AlphaFoldDB" id="A0A1X7SS16"/>
<evidence type="ECO:0000256" key="2">
    <source>
        <dbReference type="ARBA" id="ARBA00023002"/>
    </source>
</evidence>
<evidence type="ECO:0000256" key="19">
    <source>
        <dbReference type="ARBA" id="ARBA00048921"/>
    </source>
</evidence>
<comment type="catalytic activity">
    <reaction evidence="21">
        <text>resolvin E1 + NAD(+) = 18-oxo-resolvin E1 + NADH + H(+)</text>
        <dbReference type="Rhea" id="RHEA:49244"/>
        <dbReference type="ChEBI" id="CHEBI:15378"/>
        <dbReference type="ChEBI" id="CHEBI:57540"/>
        <dbReference type="ChEBI" id="CHEBI:57945"/>
        <dbReference type="ChEBI" id="CHEBI:91000"/>
        <dbReference type="ChEBI" id="CHEBI:91001"/>
    </reaction>
    <physiologicalReaction direction="left-to-right" evidence="21">
        <dbReference type="Rhea" id="RHEA:49245"/>
    </physiologicalReaction>
</comment>
<evidence type="ECO:0000256" key="17">
    <source>
        <dbReference type="ARBA" id="ARBA00048611"/>
    </source>
</evidence>
<evidence type="ECO:0000256" key="18">
    <source>
        <dbReference type="ARBA" id="ARBA00048739"/>
    </source>
</evidence>
<evidence type="ECO:0000256" key="13">
    <source>
        <dbReference type="ARBA" id="ARBA00048144"/>
    </source>
</evidence>
<evidence type="ECO:0000256" key="21">
    <source>
        <dbReference type="ARBA" id="ARBA00049188"/>
    </source>
</evidence>
<evidence type="ECO:0000256" key="1">
    <source>
        <dbReference type="ARBA" id="ARBA00006484"/>
    </source>
</evidence>
<dbReference type="InterPro" id="IPR002347">
    <property type="entry name" value="SDR_fam"/>
</dbReference>
<evidence type="ECO:0000256" key="3">
    <source>
        <dbReference type="ARBA" id="ARBA00038968"/>
    </source>
</evidence>
<protein>
    <recommendedName>
        <fullName evidence="5">15-hydroxyprostaglandin dehydrogenase [NAD(+)]</fullName>
        <ecNumber evidence="3">1.1.1.141</ecNumber>
        <ecNumber evidence="4">1.1.1.232</ecNumber>
    </recommendedName>
    <alternativeName>
        <fullName evidence="7">Eicosanoid/docosanoid dehydrogenase [NAD(+)]</fullName>
    </alternativeName>
    <alternativeName>
        <fullName evidence="6">Prostaglandin dehydrogenase 1</fullName>
    </alternativeName>
</protein>
<evidence type="ECO:0000256" key="20">
    <source>
        <dbReference type="ARBA" id="ARBA00049151"/>
    </source>
</evidence>
<evidence type="ECO:0000256" key="8">
    <source>
        <dbReference type="ARBA" id="ARBA00045705"/>
    </source>
</evidence>
<dbReference type="GO" id="GO:0016404">
    <property type="term" value="F:15-hydroxyprostaglandin dehydrogenase (NAD+) activity"/>
    <property type="evidence" value="ECO:0007669"/>
    <property type="project" value="UniProtKB-EC"/>
</dbReference>
<evidence type="ECO:0000256" key="6">
    <source>
        <dbReference type="ARBA" id="ARBA00041812"/>
    </source>
</evidence>
<comment type="catalytic activity">
    <reaction evidence="13">
        <text>(11R)-hydroxy-(5Z,8Z,12E,14Z)-eicosatetraenoate + NAD(+) = 11-oxo-(5Z,8Z,12E,14Z)-eicosatetraenoate + NADH + H(+)</text>
        <dbReference type="Rhea" id="RHEA:48640"/>
        <dbReference type="ChEBI" id="CHEBI:15378"/>
        <dbReference type="ChEBI" id="CHEBI:57540"/>
        <dbReference type="ChEBI" id="CHEBI:57945"/>
        <dbReference type="ChEBI" id="CHEBI:78836"/>
        <dbReference type="ChEBI" id="CHEBI:90697"/>
    </reaction>
    <physiologicalReaction direction="left-to-right" evidence="13">
        <dbReference type="Rhea" id="RHEA:48641"/>
    </physiologicalReaction>
</comment>
<dbReference type="EC" id="1.1.1.141" evidence="3"/>
<comment type="catalytic activity">
    <reaction evidence="9">
        <text>prostaglandin E1 + NAD(+) = 15-oxoprostaglandin E1 + NADH + H(+)</text>
        <dbReference type="Rhea" id="RHEA:16477"/>
        <dbReference type="ChEBI" id="CHEBI:15378"/>
        <dbReference type="ChEBI" id="CHEBI:57397"/>
        <dbReference type="ChEBI" id="CHEBI:57401"/>
        <dbReference type="ChEBI" id="CHEBI:57540"/>
        <dbReference type="ChEBI" id="CHEBI:57945"/>
    </reaction>
    <physiologicalReaction direction="left-to-right" evidence="9">
        <dbReference type="Rhea" id="RHEA:16478"/>
    </physiologicalReaction>
</comment>
<dbReference type="GO" id="GO:0005737">
    <property type="term" value="C:cytoplasm"/>
    <property type="evidence" value="ECO:0007669"/>
    <property type="project" value="TreeGrafter"/>
</dbReference>
<comment type="catalytic activity">
    <reaction evidence="19">
        <text>resolvin D2 + NAD(+) = 16-oxoresolvin D2 + NADH + H(+)</text>
        <dbReference type="Rhea" id="RHEA:53588"/>
        <dbReference type="ChEBI" id="CHEBI:15378"/>
        <dbReference type="ChEBI" id="CHEBI:57540"/>
        <dbReference type="ChEBI" id="CHEBI:57945"/>
        <dbReference type="ChEBI" id="CHEBI:133367"/>
        <dbReference type="ChEBI" id="CHEBI:137498"/>
    </reaction>
    <physiologicalReaction direction="left-to-right" evidence="19">
        <dbReference type="Rhea" id="RHEA:53589"/>
    </physiologicalReaction>
</comment>
<dbReference type="InParanoid" id="A0A1X7SS16"/>
<evidence type="ECO:0000256" key="7">
    <source>
        <dbReference type="ARBA" id="ARBA00042026"/>
    </source>
</evidence>
<organism evidence="22">
    <name type="scientific">Amphimedon queenslandica</name>
    <name type="common">Sponge</name>
    <dbReference type="NCBI Taxonomy" id="400682"/>
    <lineage>
        <taxon>Eukaryota</taxon>
        <taxon>Metazoa</taxon>
        <taxon>Porifera</taxon>
        <taxon>Demospongiae</taxon>
        <taxon>Heteroscleromorpha</taxon>
        <taxon>Haplosclerida</taxon>
        <taxon>Niphatidae</taxon>
        <taxon>Amphimedon</taxon>
    </lineage>
</organism>
<accession>A0A1X7SS16</accession>
<dbReference type="InterPro" id="IPR036291">
    <property type="entry name" value="NAD(P)-bd_dom_sf"/>
</dbReference>
<dbReference type="STRING" id="400682.A0A1X7SS16"/>
<comment type="catalytic activity">
    <reaction evidence="14">
        <text>resolvin D1 + NAD(+) = 17-oxoresolvin D1 + NADH + H(+)</text>
        <dbReference type="Rhea" id="RHEA:50128"/>
        <dbReference type="ChEBI" id="CHEBI:15378"/>
        <dbReference type="ChEBI" id="CHEBI:57540"/>
        <dbReference type="ChEBI" id="CHEBI:57945"/>
        <dbReference type="ChEBI" id="CHEBI:132079"/>
        <dbReference type="ChEBI" id="CHEBI:132081"/>
    </reaction>
    <physiologicalReaction direction="left-to-right" evidence="14">
        <dbReference type="Rhea" id="RHEA:50129"/>
    </physiologicalReaction>
</comment>
<comment type="catalytic activity">
    <reaction evidence="11">
        <text>14-hydroxy-(4Z,7Z,10Z,12E,16Z,19Z)-docosahexaenoate + NAD(+) = 14-oxo-(4Z,7Z,10Z,12E,16Z,19Z)-docosahexaenoate + NADH + H(+)</text>
        <dbReference type="Rhea" id="RHEA:48952"/>
        <dbReference type="ChEBI" id="CHEBI:15378"/>
        <dbReference type="ChEBI" id="CHEBI:57540"/>
        <dbReference type="ChEBI" id="CHEBI:57945"/>
        <dbReference type="ChEBI" id="CHEBI:90866"/>
        <dbReference type="ChEBI" id="CHEBI:90867"/>
    </reaction>
    <physiologicalReaction direction="left-to-right" evidence="11">
        <dbReference type="Rhea" id="RHEA:48953"/>
    </physiologicalReaction>
</comment>
<evidence type="ECO:0000256" key="16">
    <source>
        <dbReference type="ARBA" id="ARBA00048535"/>
    </source>
</evidence>
<evidence type="ECO:0000256" key="4">
    <source>
        <dbReference type="ARBA" id="ARBA00039060"/>
    </source>
</evidence>
<comment type="catalytic activity">
    <reaction evidence="10">
        <text>resolvin D1 + NAD(+) = 8-oxoresolvin D1 + NADH + H(+)</text>
        <dbReference type="Rhea" id="RHEA:50124"/>
        <dbReference type="ChEBI" id="CHEBI:15378"/>
        <dbReference type="ChEBI" id="CHEBI:57540"/>
        <dbReference type="ChEBI" id="CHEBI:57945"/>
        <dbReference type="ChEBI" id="CHEBI:132079"/>
        <dbReference type="ChEBI" id="CHEBI:132080"/>
    </reaction>
    <physiologicalReaction direction="left-to-right" evidence="10">
        <dbReference type="Rhea" id="RHEA:50125"/>
    </physiologicalReaction>
</comment>
<comment type="function">
    <text evidence="8">Catalyzes the NAD-dependent dehydrogenation (oxidation) of a broad array of hydroxylated polyunsaturated fatty acids (mainly eicosanoids and docosanoids, including prostaglandins, lipoxins and resolvins), yielding their corresponding keto (oxo) metabolites. Decreases the levels of the pro-proliferative prostaglandins such as prostaglandin E2 (whose activity is increased in cancer because of an increase in the expression of cyclooxygenase 2) and generates oxo-fatty acid products that can profoundly influence cell function by abrogating pro-inflammatory cytokine expression. Converts resolvins E1, D1 and D2 to their oxo products, which represents a mode of resolvin inactivation. Resolvin E1 plays important roles during the resolution phase of acute inflammation, while resolvins D1 and D2 have a unique role in obesity-induced adipose inflammation.</text>
</comment>
<dbReference type="PANTHER" id="PTHR44229:SF4">
    <property type="entry name" value="15-HYDROXYPROSTAGLANDIN DEHYDROGENASE [NAD(+)]"/>
    <property type="match status" value="1"/>
</dbReference>
<evidence type="ECO:0000256" key="15">
    <source>
        <dbReference type="ARBA" id="ARBA00048393"/>
    </source>
</evidence>
<comment type="catalytic activity">
    <reaction evidence="18">
        <text>prostaglandin E2 + NAD(+) = 15-oxoprostaglandin E2 + NADH + H(+)</text>
        <dbReference type="Rhea" id="RHEA:11876"/>
        <dbReference type="ChEBI" id="CHEBI:15378"/>
        <dbReference type="ChEBI" id="CHEBI:57400"/>
        <dbReference type="ChEBI" id="CHEBI:57540"/>
        <dbReference type="ChEBI" id="CHEBI:57945"/>
        <dbReference type="ChEBI" id="CHEBI:606564"/>
        <dbReference type="EC" id="1.1.1.141"/>
    </reaction>
    <physiologicalReaction direction="left-to-right" evidence="18">
        <dbReference type="Rhea" id="RHEA:11877"/>
    </physiologicalReaction>
</comment>
<dbReference type="EC" id="1.1.1.232" evidence="4"/>
<comment type="catalytic activity">
    <reaction evidence="17">
        <text>prostaglandin A1 + NAD(+) = 15-oxo-prostaglandin A1 + NADH + H(+)</text>
        <dbReference type="Rhea" id="RHEA:41263"/>
        <dbReference type="ChEBI" id="CHEBI:15378"/>
        <dbReference type="ChEBI" id="CHEBI:57398"/>
        <dbReference type="ChEBI" id="CHEBI:57540"/>
        <dbReference type="ChEBI" id="CHEBI:57945"/>
        <dbReference type="ChEBI" id="CHEBI:85072"/>
    </reaction>
    <physiologicalReaction direction="left-to-right" evidence="17">
        <dbReference type="Rhea" id="RHEA:41264"/>
    </physiologicalReaction>
</comment>
<name>A0A1X7SS16_AMPQE</name>
<evidence type="ECO:0000256" key="5">
    <source>
        <dbReference type="ARBA" id="ARBA00040276"/>
    </source>
</evidence>
<evidence type="ECO:0000256" key="11">
    <source>
        <dbReference type="ARBA" id="ARBA00048008"/>
    </source>
</evidence>
<comment type="catalytic activity">
    <reaction evidence="20">
        <text>(15S)-hydroxy-(5Z,8Z,11Z,13E)-eicosatetraenoate + NAD(+) = 15-oxo-(5Z,8Z,11Z,13E)-eicosatetraenoate + NADH + H(+)</text>
        <dbReference type="Rhea" id="RHEA:23260"/>
        <dbReference type="ChEBI" id="CHEBI:15378"/>
        <dbReference type="ChEBI" id="CHEBI:57409"/>
        <dbReference type="ChEBI" id="CHEBI:57410"/>
        <dbReference type="ChEBI" id="CHEBI:57540"/>
        <dbReference type="ChEBI" id="CHEBI:57945"/>
        <dbReference type="EC" id="1.1.1.232"/>
    </reaction>
    <physiologicalReaction direction="left-to-right" evidence="20">
        <dbReference type="Rhea" id="RHEA:23261"/>
    </physiologicalReaction>
</comment>
<dbReference type="Pfam" id="PF00106">
    <property type="entry name" value="adh_short"/>
    <property type="match status" value="1"/>
</dbReference>